<gene>
    <name evidence="7" type="ORF">J40TS1_42250</name>
</gene>
<keyword evidence="4 5" id="KW-0472">Membrane</keyword>
<dbReference type="AlphaFoldDB" id="A0A919YR68"/>
<dbReference type="PANTHER" id="PTHR43027:SF1">
    <property type="entry name" value="DOXORUBICIN RESISTANCE ABC TRANSPORTER PERMEASE PROTEIN DRRC-RELATED"/>
    <property type="match status" value="1"/>
</dbReference>
<organism evidence="7 8">
    <name type="scientific">Paenibacillus montaniterrae</name>
    <dbReference type="NCBI Taxonomy" id="429341"/>
    <lineage>
        <taxon>Bacteria</taxon>
        <taxon>Bacillati</taxon>
        <taxon>Bacillota</taxon>
        <taxon>Bacilli</taxon>
        <taxon>Bacillales</taxon>
        <taxon>Paenibacillaceae</taxon>
        <taxon>Paenibacillus</taxon>
    </lineage>
</organism>
<accession>A0A919YR68</accession>
<dbReference type="Proteomes" id="UP000683139">
    <property type="component" value="Unassembled WGS sequence"/>
</dbReference>
<protein>
    <recommendedName>
        <fullName evidence="6">ABC-2 type transporter transmembrane domain-containing protein</fullName>
    </recommendedName>
</protein>
<evidence type="ECO:0000256" key="2">
    <source>
        <dbReference type="ARBA" id="ARBA00022692"/>
    </source>
</evidence>
<sequence>MTIFRYTLIRSFGNKTNLLFLTLFPVICIFLPQGEPWPPLPYGYQYFGIVMLFVGIRLATLIIEDRVNGVVKRLAIAPISYLHYLSGHLLAYAVIMVLQCVIVVYGGVAIGRELAQPHLLLLLYVSYSFVALAIALAWVSIFRSKDTAFLVYMSLIFFMSILGGLIIPLEMFPDLLKRLAVLMPTYWLERGLDWLVYGERMADYWIVQGVLWLYTILFVTIGSFKKLY</sequence>
<evidence type="ECO:0000256" key="4">
    <source>
        <dbReference type="ARBA" id="ARBA00023136"/>
    </source>
</evidence>
<keyword evidence="8" id="KW-1185">Reference proteome</keyword>
<feature type="transmembrane region" description="Helical" evidence="5">
    <location>
        <begin position="44"/>
        <end position="63"/>
    </location>
</feature>
<comment type="caution">
    <text evidence="7">The sequence shown here is derived from an EMBL/GenBank/DDBJ whole genome shotgun (WGS) entry which is preliminary data.</text>
</comment>
<feature type="transmembrane region" description="Helical" evidence="5">
    <location>
        <begin position="12"/>
        <end position="32"/>
    </location>
</feature>
<keyword evidence="2 5" id="KW-0812">Transmembrane</keyword>
<evidence type="ECO:0000256" key="5">
    <source>
        <dbReference type="SAM" id="Phobius"/>
    </source>
</evidence>
<reference evidence="7" key="1">
    <citation type="submission" date="2021-03" db="EMBL/GenBank/DDBJ databases">
        <title>Antimicrobial resistance genes in bacteria isolated from Japanese honey, and their potential for conferring macrolide and lincosamide resistance in the American foulbrood pathogen Paenibacillus larvae.</title>
        <authorList>
            <person name="Okamoto M."/>
            <person name="Kumagai M."/>
            <person name="Kanamori H."/>
            <person name="Takamatsu D."/>
        </authorList>
    </citation>
    <scope>NUCLEOTIDE SEQUENCE</scope>
    <source>
        <strain evidence="7">J40TS1</strain>
    </source>
</reference>
<evidence type="ECO:0000256" key="3">
    <source>
        <dbReference type="ARBA" id="ARBA00022989"/>
    </source>
</evidence>
<dbReference type="RefSeq" id="WP_213519201.1">
    <property type="nucleotide sequence ID" value="NZ_BOSE01000009.1"/>
</dbReference>
<feature type="transmembrane region" description="Helical" evidence="5">
    <location>
        <begin position="84"/>
        <end position="108"/>
    </location>
</feature>
<keyword evidence="3 5" id="KW-1133">Transmembrane helix</keyword>
<dbReference type="InterPro" id="IPR052902">
    <property type="entry name" value="ABC-2_transporter"/>
</dbReference>
<feature type="transmembrane region" description="Helical" evidence="5">
    <location>
        <begin position="149"/>
        <end position="169"/>
    </location>
</feature>
<dbReference type="GO" id="GO:0140359">
    <property type="term" value="F:ABC-type transporter activity"/>
    <property type="evidence" value="ECO:0007669"/>
    <property type="project" value="InterPro"/>
</dbReference>
<comment type="subcellular location">
    <subcellularLocation>
        <location evidence="1">Membrane</location>
        <topology evidence="1">Multi-pass membrane protein</topology>
    </subcellularLocation>
</comment>
<dbReference type="GO" id="GO:0016020">
    <property type="term" value="C:membrane"/>
    <property type="evidence" value="ECO:0007669"/>
    <property type="project" value="UniProtKB-SubCell"/>
</dbReference>
<dbReference type="InterPro" id="IPR013525">
    <property type="entry name" value="ABC2_TM"/>
</dbReference>
<feature type="transmembrane region" description="Helical" evidence="5">
    <location>
        <begin position="120"/>
        <end position="142"/>
    </location>
</feature>
<name>A0A919YR68_9BACL</name>
<dbReference type="EMBL" id="BOSE01000009">
    <property type="protein sequence ID" value="GIP18583.1"/>
    <property type="molecule type" value="Genomic_DNA"/>
</dbReference>
<feature type="domain" description="ABC-2 type transporter transmembrane" evidence="6">
    <location>
        <begin position="47"/>
        <end position="223"/>
    </location>
</feature>
<proteinExistence type="predicted"/>
<evidence type="ECO:0000256" key="1">
    <source>
        <dbReference type="ARBA" id="ARBA00004141"/>
    </source>
</evidence>
<evidence type="ECO:0000313" key="8">
    <source>
        <dbReference type="Proteomes" id="UP000683139"/>
    </source>
</evidence>
<dbReference type="PANTHER" id="PTHR43027">
    <property type="entry name" value="DOXORUBICIN RESISTANCE ABC TRANSPORTER PERMEASE PROTEIN DRRC-RELATED"/>
    <property type="match status" value="1"/>
</dbReference>
<feature type="transmembrane region" description="Helical" evidence="5">
    <location>
        <begin position="204"/>
        <end position="224"/>
    </location>
</feature>
<dbReference type="Pfam" id="PF12698">
    <property type="entry name" value="ABC2_membrane_3"/>
    <property type="match status" value="1"/>
</dbReference>
<evidence type="ECO:0000259" key="6">
    <source>
        <dbReference type="Pfam" id="PF12698"/>
    </source>
</evidence>
<evidence type="ECO:0000313" key="7">
    <source>
        <dbReference type="EMBL" id="GIP18583.1"/>
    </source>
</evidence>